<dbReference type="EMBL" id="JBHRTR010000031">
    <property type="protein sequence ID" value="MFC3229404.1"/>
    <property type="molecule type" value="Genomic_DNA"/>
</dbReference>
<accession>A0ABV7L4N4</accession>
<proteinExistence type="predicted"/>
<feature type="region of interest" description="Disordered" evidence="1">
    <location>
        <begin position="73"/>
        <end position="156"/>
    </location>
</feature>
<keyword evidence="3" id="KW-1185">Reference proteome</keyword>
<feature type="compositionally biased region" description="Low complexity" evidence="1">
    <location>
        <begin position="105"/>
        <end position="127"/>
    </location>
</feature>
<evidence type="ECO:0000313" key="3">
    <source>
        <dbReference type="Proteomes" id="UP001595528"/>
    </source>
</evidence>
<gene>
    <name evidence="2" type="ORF">ACFOGJ_19310</name>
</gene>
<protein>
    <recommendedName>
        <fullName evidence="4">Flagellar protein FlaG</fullName>
    </recommendedName>
</protein>
<sequence length="156" mass="15619">MVVSALDSARTTPPSSFPPKAEGLETSAVAPASDGSQQNARYFSPFIQFDHELGLAIIQYRDAETGAVIRQVPSKQAVDEYRARSSGLSLSGSETSDRTPGGSPGSSASSEDSASGASNGPNGSAPAIGTAATGSNQTISADTPTGGGKGERSVLA</sequence>
<reference evidence="3" key="1">
    <citation type="journal article" date="2019" name="Int. J. Syst. Evol. Microbiol.">
        <title>The Global Catalogue of Microorganisms (GCM) 10K type strain sequencing project: providing services to taxonomists for standard genome sequencing and annotation.</title>
        <authorList>
            <consortium name="The Broad Institute Genomics Platform"/>
            <consortium name="The Broad Institute Genome Sequencing Center for Infectious Disease"/>
            <person name="Wu L."/>
            <person name="Ma J."/>
        </authorList>
    </citation>
    <scope>NUCLEOTIDE SEQUENCE [LARGE SCALE GENOMIC DNA]</scope>
    <source>
        <strain evidence="3">KCTC 42964</strain>
    </source>
</reference>
<comment type="caution">
    <text evidence="2">The sequence shown here is derived from an EMBL/GenBank/DDBJ whole genome shotgun (WGS) entry which is preliminary data.</text>
</comment>
<feature type="compositionally biased region" description="Polar residues" evidence="1">
    <location>
        <begin position="132"/>
        <end position="143"/>
    </location>
</feature>
<dbReference type="InterPro" id="IPR035924">
    <property type="entry name" value="FlaG-like_sf"/>
</dbReference>
<organism evidence="2 3">
    <name type="scientific">Marinibaculum pumilum</name>
    <dbReference type="NCBI Taxonomy" id="1766165"/>
    <lineage>
        <taxon>Bacteria</taxon>
        <taxon>Pseudomonadati</taxon>
        <taxon>Pseudomonadota</taxon>
        <taxon>Alphaproteobacteria</taxon>
        <taxon>Rhodospirillales</taxon>
        <taxon>Rhodospirillaceae</taxon>
        <taxon>Marinibaculum</taxon>
    </lineage>
</organism>
<evidence type="ECO:0000256" key="1">
    <source>
        <dbReference type="SAM" id="MobiDB-lite"/>
    </source>
</evidence>
<dbReference type="Proteomes" id="UP001595528">
    <property type="component" value="Unassembled WGS sequence"/>
</dbReference>
<evidence type="ECO:0008006" key="4">
    <source>
        <dbReference type="Google" id="ProtNLM"/>
    </source>
</evidence>
<dbReference type="SUPFAM" id="SSF160214">
    <property type="entry name" value="FlaG-like"/>
    <property type="match status" value="1"/>
</dbReference>
<name>A0ABV7L4N4_9PROT</name>
<evidence type="ECO:0000313" key="2">
    <source>
        <dbReference type="EMBL" id="MFC3229404.1"/>
    </source>
</evidence>
<feature type="region of interest" description="Disordered" evidence="1">
    <location>
        <begin position="1"/>
        <end position="37"/>
    </location>
</feature>
<dbReference type="RefSeq" id="WP_379903562.1">
    <property type="nucleotide sequence ID" value="NZ_JBHRTR010000031.1"/>
</dbReference>